<organism evidence="2 3">
    <name type="scientific">Hymenobacter amundsenii</name>
    <dbReference type="NCBI Taxonomy" id="2006685"/>
    <lineage>
        <taxon>Bacteria</taxon>
        <taxon>Pseudomonadati</taxon>
        <taxon>Bacteroidota</taxon>
        <taxon>Cytophagia</taxon>
        <taxon>Cytophagales</taxon>
        <taxon>Hymenobacteraceae</taxon>
        <taxon>Hymenobacter</taxon>
    </lineage>
</organism>
<comment type="caution">
    <text evidence="2">The sequence shown here is derived from an EMBL/GenBank/DDBJ whole genome shotgun (WGS) entry which is preliminary data.</text>
</comment>
<keyword evidence="1" id="KW-1133">Transmembrane helix</keyword>
<feature type="transmembrane region" description="Helical" evidence="1">
    <location>
        <begin position="89"/>
        <end position="109"/>
    </location>
</feature>
<keyword evidence="1" id="KW-0472">Membrane</keyword>
<evidence type="ECO:0000313" key="3">
    <source>
        <dbReference type="Proteomes" id="UP000197277"/>
    </source>
</evidence>
<feature type="transmembrane region" description="Helical" evidence="1">
    <location>
        <begin position="115"/>
        <end position="140"/>
    </location>
</feature>
<evidence type="ECO:0000256" key="1">
    <source>
        <dbReference type="SAM" id="Phobius"/>
    </source>
</evidence>
<dbReference type="Proteomes" id="UP000197277">
    <property type="component" value="Unassembled WGS sequence"/>
</dbReference>
<keyword evidence="3" id="KW-1185">Reference proteome</keyword>
<gene>
    <name evidence="2" type="ORF">CDA63_03595</name>
</gene>
<proteinExistence type="predicted"/>
<keyword evidence="1" id="KW-0812">Transmembrane</keyword>
<name>A0A246FNX2_9BACT</name>
<dbReference type="EMBL" id="NIRR01000003">
    <property type="protein sequence ID" value="OWP64465.1"/>
    <property type="molecule type" value="Genomic_DNA"/>
</dbReference>
<protein>
    <submittedName>
        <fullName evidence="2">Uncharacterized protein</fullName>
    </submittedName>
</protein>
<accession>A0A246FNX2</accession>
<reference evidence="2 3" key="1">
    <citation type="submission" date="2017-06" db="EMBL/GenBank/DDBJ databases">
        <title>Hymenobacter amundsenii sp. nov. isolated from regoliths in Antarctica.</title>
        <authorList>
            <person name="Sedlacek I."/>
            <person name="Kralova S."/>
            <person name="Pantucek R."/>
            <person name="Svec P."/>
            <person name="Holochova P."/>
            <person name="Stankova E."/>
            <person name="Vrbovska V."/>
            <person name="Busse H.-J."/>
        </authorList>
    </citation>
    <scope>NUCLEOTIDE SEQUENCE [LARGE SCALE GENOMIC DNA]</scope>
    <source>
        <strain evidence="2 3">CCM 8682</strain>
    </source>
</reference>
<evidence type="ECO:0000313" key="2">
    <source>
        <dbReference type="EMBL" id="OWP64465.1"/>
    </source>
</evidence>
<sequence length="159" mass="17362">MLLSYDKTVTLLSRCPPEEVVNLLCGETKEIKWYDILASHPFSGEVTADSFWIRPTGRSSLLIEGSIIASGPEQSRIVMRFTNGLSDKIGRIVFISGSVFFLLITSNLSMGVNNFSWPLIGFCLMPALMGVGVGNLNCAIATSRATMRLKELLAAKETV</sequence>
<dbReference type="AlphaFoldDB" id="A0A246FNX2"/>